<evidence type="ECO:0000256" key="3">
    <source>
        <dbReference type="ARBA" id="ARBA00022729"/>
    </source>
</evidence>
<dbReference type="PANTHER" id="PTHR30632:SF0">
    <property type="entry name" value="SULFATE-BINDING PROTEIN"/>
    <property type="match status" value="1"/>
</dbReference>
<reference evidence="6 7" key="1">
    <citation type="submission" date="2020-03" db="EMBL/GenBank/DDBJ databases">
        <title>Leucobacter sp. nov., isolated from beetles.</title>
        <authorList>
            <person name="Hyun D.-W."/>
            <person name="Bae J.-W."/>
        </authorList>
    </citation>
    <scope>NUCLEOTIDE SEQUENCE [LARGE SCALE GENOMIC DNA]</scope>
    <source>
        <strain evidence="6 7">HDW9B</strain>
    </source>
</reference>
<accession>A0A6G8FKU3</accession>
<dbReference type="EMBL" id="CP049934">
    <property type="protein sequence ID" value="QIM16987.1"/>
    <property type="molecule type" value="Genomic_DNA"/>
</dbReference>
<feature type="binding site" evidence="4">
    <location>
        <position position="213"/>
    </location>
    <ligand>
        <name>molybdate</name>
        <dbReference type="ChEBI" id="CHEBI:36264"/>
    </ligand>
</feature>
<feature type="chain" id="PRO_5039042844" evidence="5">
    <location>
        <begin position="23"/>
        <end position="277"/>
    </location>
</feature>
<keyword evidence="7" id="KW-1185">Reference proteome</keyword>
<protein>
    <submittedName>
        <fullName evidence="6">Molybdate ABC transporter substrate-binding protein</fullName>
    </submittedName>
</protein>
<evidence type="ECO:0000313" key="6">
    <source>
        <dbReference type="EMBL" id="QIM16987.1"/>
    </source>
</evidence>
<dbReference type="Gene3D" id="3.40.190.10">
    <property type="entry name" value="Periplasmic binding protein-like II"/>
    <property type="match status" value="2"/>
</dbReference>
<dbReference type="AlphaFoldDB" id="A0A6G8FKU3"/>
<organism evidence="6 7">
    <name type="scientific">Leucobacter insecticola</name>
    <dbReference type="NCBI Taxonomy" id="2714934"/>
    <lineage>
        <taxon>Bacteria</taxon>
        <taxon>Bacillati</taxon>
        <taxon>Actinomycetota</taxon>
        <taxon>Actinomycetes</taxon>
        <taxon>Micrococcales</taxon>
        <taxon>Microbacteriaceae</taxon>
        <taxon>Leucobacter</taxon>
    </lineage>
</organism>
<dbReference type="GO" id="GO:0046872">
    <property type="term" value="F:metal ion binding"/>
    <property type="evidence" value="ECO:0007669"/>
    <property type="project" value="UniProtKB-KW"/>
</dbReference>
<dbReference type="InterPro" id="IPR050682">
    <property type="entry name" value="ModA/WtpA"/>
</dbReference>
<dbReference type="GO" id="GO:0015689">
    <property type="term" value="P:molybdate ion transport"/>
    <property type="evidence" value="ECO:0007669"/>
    <property type="project" value="InterPro"/>
</dbReference>
<feature type="binding site" evidence="4">
    <location>
        <position position="87"/>
    </location>
    <ligand>
        <name>molybdate</name>
        <dbReference type="ChEBI" id="CHEBI:36264"/>
    </ligand>
</feature>
<dbReference type="RefSeq" id="WP_166324784.1">
    <property type="nucleotide sequence ID" value="NZ_CP049934.1"/>
</dbReference>
<evidence type="ECO:0000256" key="5">
    <source>
        <dbReference type="SAM" id="SignalP"/>
    </source>
</evidence>
<proteinExistence type="inferred from homology"/>
<evidence type="ECO:0000256" key="1">
    <source>
        <dbReference type="ARBA" id="ARBA00009175"/>
    </source>
</evidence>
<dbReference type="PROSITE" id="PS51257">
    <property type="entry name" value="PROKAR_LIPOPROTEIN"/>
    <property type="match status" value="1"/>
</dbReference>
<name>A0A6G8FKU3_9MICO</name>
<sequence length="277" mass="28116">MAVRRRGRSGAAARAAAGILTAASLLVACAPANHSVRPVGESTASTPARTDLSVYAAASLEPGFEQLRETFAATHPEITITFTYDGSSVLATQIVNGAPADVFASADEATMAVLTRASLTDGDPVRFASSELVIAVAKGNPLGITSLADLAKPLPADTPPTVVLCAPEVPCGAAARTLLTRNEVRLTPASEEQNVTAVLTRVRSGEADAGLVYASDVQRAAREVSGVSIAGSAEAAGSYLAVPVAGTPHAAAARAFVTFLTSQEAQELLTDLGFGTS</sequence>
<feature type="signal peptide" evidence="5">
    <location>
        <begin position="1"/>
        <end position="22"/>
    </location>
</feature>
<dbReference type="NCBIfam" id="TIGR01256">
    <property type="entry name" value="modA"/>
    <property type="match status" value="1"/>
</dbReference>
<feature type="binding site" evidence="4">
    <location>
        <position position="195"/>
    </location>
    <ligand>
        <name>molybdate</name>
        <dbReference type="ChEBI" id="CHEBI:36264"/>
    </ligand>
</feature>
<gene>
    <name evidence="6" type="primary">modA</name>
    <name evidence="6" type="ORF">G7067_12160</name>
</gene>
<evidence type="ECO:0000313" key="7">
    <source>
        <dbReference type="Proteomes" id="UP000501387"/>
    </source>
</evidence>
<comment type="similarity">
    <text evidence="1">Belongs to the bacterial solute-binding protein ModA family.</text>
</comment>
<evidence type="ECO:0000256" key="2">
    <source>
        <dbReference type="ARBA" id="ARBA00022723"/>
    </source>
</evidence>
<keyword evidence="3 5" id="KW-0732">Signal</keyword>
<dbReference type="SUPFAM" id="SSF53850">
    <property type="entry name" value="Periplasmic binding protein-like II"/>
    <property type="match status" value="1"/>
</dbReference>
<dbReference type="Pfam" id="PF13531">
    <property type="entry name" value="SBP_bac_11"/>
    <property type="match status" value="1"/>
</dbReference>
<dbReference type="PIRSF" id="PIRSF004846">
    <property type="entry name" value="ModA"/>
    <property type="match status" value="1"/>
</dbReference>
<keyword evidence="2 4" id="KW-0479">Metal-binding</keyword>
<dbReference type="Proteomes" id="UP000501387">
    <property type="component" value="Chromosome"/>
</dbReference>
<dbReference type="InterPro" id="IPR005950">
    <property type="entry name" value="ModA"/>
</dbReference>
<feature type="binding site" evidence="4">
    <location>
        <position position="59"/>
    </location>
    <ligand>
        <name>molybdate</name>
        <dbReference type="ChEBI" id="CHEBI:36264"/>
    </ligand>
</feature>
<dbReference type="GO" id="GO:0030973">
    <property type="term" value="F:molybdate ion binding"/>
    <property type="evidence" value="ECO:0007669"/>
    <property type="project" value="TreeGrafter"/>
</dbReference>
<dbReference type="PANTHER" id="PTHR30632">
    <property type="entry name" value="MOLYBDATE-BINDING PERIPLASMIC PROTEIN"/>
    <property type="match status" value="1"/>
</dbReference>
<dbReference type="KEGG" id="lins:G7067_12160"/>
<evidence type="ECO:0000256" key="4">
    <source>
        <dbReference type="PIRSR" id="PIRSR004846-1"/>
    </source>
</evidence>
<keyword evidence="4" id="KW-0500">Molybdenum</keyword>